<proteinExistence type="inferred from homology"/>
<evidence type="ECO:0000313" key="3">
    <source>
        <dbReference type="EMBL" id="KAJ6635302.1"/>
    </source>
</evidence>
<dbReference type="PANTHER" id="PTHR18952">
    <property type="entry name" value="CARBONIC ANHYDRASE"/>
    <property type="match status" value="1"/>
</dbReference>
<evidence type="ECO:0000259" key="2">
    <source>
        <dbReference type="PROSITE" id="PS51144"/>
    </source>
</evidence>
<dbReference type="Proteomes" id="UP001151699">
    <property type="component" value="Chromosome C"/>
</dbReference>
<evidence type="ECO:0000313" key="4">
    <source>
        <dbReference type="Proteomes" id="UP001151699"/>
    </source>
</evidence>
<protein>
    <submittedName>
        <fullName evidence="3">Carbonic anhydrase 5A, mitochondrial</fullName>
    </submittedName>
</protein>
<dbReference type="AlphaFoldDB" id="A0A9Q0MS50"/>
<dbReference type="Gene3D" id="3.10.200.10">
    <property type="entry name" value="Alpha carbonic anhydrase"/>
    <property type="match status" value="1"/>
</dbReference>
<comment type="caution">
    <text evidence="3">The sequence shown here is derived from an EMBL/GenBank/DDBJ whole genome shotgun (WGS) entry which is preliminary data.</text>
</comment>
<dbReference type="InterPro" id="IPR001148">
    <property type="entry name" value="CA_dom"/>
</dbReference>
<gene>
    <name evidence="3" type="primary">CA5A</name>
    <name evidence="3" type="ORF">Bhyg_13887</name>
</gene>
<accession>A0A9Q0MS50</accession>
<dbReference type="Pfam" id="PF00194">
    <property type="entry name" value="Carb_anhydrase"/>
    <property type="match status" value="1"/>
</dbReference>
<dbReference type="SMART" id="SM01057">
    <property type="entry name" value="Carb_anhydrase"/>
    <property type="match status" value="1"/>
</dbReference>
<dbReference type="EMBL" id="WJQU01000004">
    <property type="protein sequence ID" value="KAJ6635302.1"/>
    <property type="molecule type" value="Genomic_DNA"/>
</dbReference>
<name>A0A9Q0MS50_9DIPT</name>
<keyword evidence="4" id="KW-1185">Reference proteome</keyword>
<feature type="domain" description="Alpha-carbonic anhydrase" evidence="2">
    <location>
        <begin position="1"/>
        <end position="217"/>
    </location>
</feature>
<sequence length="217" mass="24947">MSVMDEHIDQRNKIFSHCAQSPIDINVSNAEQLTLPGLKWTNYERVPQTMFLRNSGETLILLPEWNGDAPYVRGGPFDENYIFSAIHFHWGPTINGSEHSVDDVRMPLEMHAIHYKEKYLKFEAAKKHDDGLLFLVYFCDLKSNHSPVLDRLLSKLQHIQKADTKVLIEPFPVEDLLNPFVSDYFLYYGSIATSTPTPVTWIITRKVTAISPEQVEL</sequence>
<comment type="similarity">
    <text evidence="1">Belongs to the alpha-carbonic anhydrase family.</text>
</comment>
<dbReference type="GO" id="GO:0008270">
    <property type="term" value="F:zinc ion binding"/>
    <property type="evidence" value="ECO:0007669"/>
    <property type="project" value="InterPro"/>
</dbReference>
<dbReference type="InterPro" id="IPR036398">
    <property type="entry name" value="CA_dom_sf"/>
</dbReference>
<dbReference type="PANTHER" id="PTHR18952:SF233">
    <property type="entry name" value="CARBONIC ANHYDRASE 14"/>
    <property type="match status" value="1"/>
</dbReference>
<evidence type="ECO:0000256" key="1">
    <source>
        <dbReference type="ARBA" id="ARBA00010718"/>
    </source>
</evidence>
<dbReference type="OrthoDB" id="429145at2759"/>
<dbReference type="GO" id="GO:0004089">
    <property type="term" value="F:carbonate dehydratase activity"/>
    <property type="evidence" value="ECO:0007669"/>
    <property type="project" value="InterPro"/>
</dbReference>
<dbReference type="SUPFAM" id="SSF51069">
    <property type="entry name" value="Carbonic anhydrase"/>
    <property type="match status" value="1"/>
</dbReference>
<dbReference type="PROSITE" id="PS51144">
    <property type="entry name" value="ALPHA_CA_2"/>
    <property type="match status" value="1"/>
</dbReference>
<dbReference type="GO" id="GO:0005737">
    <property type="term" value="C:cytoplasm"/>
    <property type="evidence" value="ECO:0007669"/>
    <property type="project" value="TreeGrafter"/>
</dbReference>
<organism evidence="3 4">
    <name type="scientific">Pseudolycoriella hygida</name>
    <dbReference type="NCBI Taxonomy" id="35572"/>
    <lineage>
        <taxon>Eukaryota</taxon>
        <taxon>Metazoa</taxon>
        <taxon>Ecdysozoa</taxon>
        <taxon>Arthropoda</taxon>
        <taxon>Hexapoda</taxon>
        <taxon>Insecta</taxon>
        <taxon>Pterygota</taxon>
        <taxon>Neoptera</taxon>
        <taxon>Endopterygota</taxon>
        <taxon>Diptera</taxon>
        <taxon>Nematocera</taxon>
        <taxon>Sciaroidea</taxon>
        <taxon>Sciaridae</taxon>
        <taxon>Pseudolycoriella</taxon>
    </lineage>
</organism>
<dbReference type="InterPro" id="IPR023561">
    <property type="entry name" value="Carbonic_anhydrase_a-class"/>
</dbReference>
<reference evidence="3" key="1">
    <citation type="submission" date="2022-07" db="EMBL/GenBank/DDBJ databases">
        <authorList>
            <person name="Trinca V."/>
            <person name="Uliana J.V.C."/>
            <person name="Torres T.T."/>
            <person name="Ward R.J."/>
            <person name="Monesi N."/>
        </authorList>
    </citation>
    <scope>NUCLEOTIDE SEQUENCE</scope>
    <source>
        <strain evidence="3">HSMRA1968</strain>
        <tissue evidence="3">Whole embryos</tissue>
    </source>
</reference>